<dbReference type="InterPro" id="IPR012944">
    <property type="entry name" value="SusD_RagB_dom"/>
</dbReference>
<dbReference type="GO" id="GO:0009279">
    <property type="term" value="C:cell outer membrane"/>
    <property type="evidence" value="ECO:0007669"/>
    <property type="project" value="UniProtKB-SubCell"/>
</dbReference>
<evidence type="ECO:0000256" key="6">
    <source>
        <dbReference type="SAM" id="SignalP"/>
    </source>
</evidence>
<comment type="subcellular location">
    <subcellularLocation>
        <location evidence="1">Cell outer membrane</location>
    </subcellularLocation>
</comment>
<comment type="similarity">
    <text evidence="2">Belongs to the SusD family.</text>
</comment>
<keyword evidence="5" id="KW-0998">Cell outer membrane</keyword>
<keyword evidence="4" id="KW-0472">Membrane</keyword>
<evidence type="ECO:0000256" key="3">
    <source>
        <dbReference type="ARBA" id="ARBA00022729"/>
    </source>
</evidence>
<dbReference type="Pfam" id="PF14322">
    <property type="entry name" value="SusD-like_3"/>
    <property type="match status" value="1"/>
</dbReference>
<evidence type="ECO:0000256" key="1">
    <source>
        <dbReference type="ARBA" id="ARBA00004442"/>
    </source>
</evidence>
<comment type="caution">
    <text evidence="9">The sequence shown here is derived from an EMBL/GenBank/DDBJ whole genome shotgun (WGS) entry which is preliminary data.</text>
</comment>
<protein>
    <submittedName>
        <fullName evidence="9">RagB/SusD family nutrient uptake outer membrane protein</fullName>
    </submittedName>
</protein>
<sequence length="493" mass="55613">MKRIPVRVLMGCAALLLTGQACTDLTETTFDVLPTSGSFGTTPAQQAALIGPLYSGLGEYFGNMNELNTTTDEQMVPTRGGDWKDGDNWLRLYTHTWGPVTDNGQFNGRWTWCYNNITSINQQLPTVTDPVLQAELRTLRAFFHYQAMDLFGNVIISERLGGATPTQSTRPQVYAWVEKELLEAYPGLSDVVGGAYYGRMNKWVADMILAKLYLNAQVYTGTPQWQKAIERCNNIINSGKFSLTGDFFSNFTTQNQGSPEIILATPFSSTKRGGMNIQMRTLHYLNQLTYNLGGQPWNGYCTVTEFYNTFANNDVRKQMWIVGQQFHANGTPLQDDGVPMVFTPEIPSFVLPAGAPGRLAGARSQKYQIQRNNPFNDQDNDFVIYRLADVYLMRAEANLRLNNTAAAVADANIIRRRAGVPEYTAGTLTLNEMLAERGRELAWEYHRRQDLIRFGQYTRTWRFKPASQDFRTIFPIPNDQIALNPNLKQNPGY</sequence>
<keyword evidence="3 6" id="KW-0732">Signal</keyword>
<dbReference type="EMBL" id="QXED01000004">
    <property type="protein sequence ID" value="RIV22352.1"/>
    <property type="molecule type" value="Genomic_DNA"/>
</dbReference>
<dbReference type="Gene3D" id="1.25.40.390">
    <property type="match status" value="1"/>
</dbReference>
<dbReference type="Proteomes" id="UP000283523">
    <property type="component" value="Unassembled WGS sequence"/>
</dbReference>
<keyword evidence="10" id="KW-1185">Reference proteome</keyword>
<feature type="signal peptide" evidence="6">
    <location>
        <begin position="1"/>
        <end position="23"/>
    </location>
</feature>
<dbReference type="PROSITE" id="PS51257">
    <property type="entry name" value="PROKAR_LIPOPROTEIN"/>
    <property type="match status" value="1"/>
</dbReference>
<dbReference type="RefSeq" id="WP_119668537.1">
    <property type="nucleotide sequence ID" value="NZ_QXED01000004.1"/>
</dbReference>
<dbReference type="CDD" id="cd08977">
    <property type="entry name" value="SusD"/>
    <property type="match status" value="1"/>
</dbReference>
<dbReference type="OrthoDB" id="9783641at2"/>
<name>A0A418M8D0_9BACT</name>
<evidence type="ECO:0000259" key="8">
    <source>
        <dbReference type="Pfam" id="PF14322"/>
    </source>
</evidence>
<evidence type="ECO:0000313" key="9">
    <source>
        <dbReference type="EMBL" id="RIV22352.1"/>
    </source>
</evidence>
<evidence type="ECO:0000259" key="7">
    <source>
        <dbReference type="Pfam" id="PF07980"/>
    </source>
</evidence>
<dbReference type="AlphaFoldDB" id="A0A418M8D0"/>
<organism evidence="9 10">
    <name type="scientific">Fibrisoma montanum</name>
    <dbReference type="NCBI Taxonomy" id="2305895"/>
    <lineage>
        <taxon>Bacteria</taxon>
        <taxon>Pseudomonadati</taxon>
        <taxon>Bacteroidota</taxon>
        <taxon>Cytophagia</taxon>
        <taxon>Cytophagales</taxon>
        <taxon>Spirosomataceae</taxon>
        <taxon>Fibrisoma</taxon>
    </lineage>
</organism>
<evidence type="ECO:0000313" key="10">
    <source>
        <dbReference type="Proteomes" id="UP000283523"/>
    </source>
</evidence>
<feature type="chain" id="PRO_5019322163" evidence="6">
    <location>
        <begin position="24"/>
        <end position="493"/>
    </location>
</feature>
<dbReference type="InterPro" id="IPR033985">
    <property type="entry name" value="SusD-like_N"/>
</dbReference>
<dbReference type="Pfam" id="PF07980">
    <property type="entry name" value="SusD_RagB"/>
    <property type="match status" value="1"/>
</dbReference>
<evidence type="ECO:0000256" key="4">
    <source>
        <dbReference type="ARBA" id="ARBA00023136"/>
    </source>
</evidence>
<reference evidence="9 10" key="1">
    <citation type="submission" date="2018-08" db="EMBL/GenBank/DDBJ databases">
        <title>Fibrisoma montanum sp. nov., isolated from Danxia mountain soil.</title>
        <authorList>
            <person name="Huang Y."/>
        </authorList>
    </citation>
    <scope>NUCLEOTIDE SEQUENCE [LARGE SCALE GENOMIC DNA]</scope>
    <source>
        <strain evidence="9 10">HYT19</strain>
    </source>
</reference>
<dbReference type="SUPFAM" id="SSF48452">
    <property type="entry name" value="TPR-like"/>
    <property type="match status" value="1"/>
</dbReference>
<evidence type="ECO:0000256" key="5">
    <source>
        <dbReference type="ARBA" id="ARBA00023237"/>
    </source>
</evidence>
<accession>A0A418M8D0</accession>
<feature type="domain" description="SusD-like N-terminal" evidence="8">
    <location>
        <begin position="44"/>
        <end position="214"/>
    </location>
</feature>
<dbReference type="InterPro" id="IPR011990">
    <property type="entry name" value="TPR-like_helical_dom_sf"/>
</dbReference>
<proteinExistence type="inferred from homology"/>
<gene>
    <name evidence="9" type="ORF">DYU11_15125</name>
</gene>
<evidence type="ECO:0000256" key="2">
    <source>
        <dbReference type="ARBA" id="ARBA00006275"/>
    </source>
</evidence>
<feature type="domain" description="RagB/SusD" evidence="7">
    <location>
        <begin position="270"/>
        <end position="461"/>
    </location>
</feature>